<gene>
    <name evidence="1" type="ORF">NIES80_19760</name>
</gene>
<proteinExistence type="predicted"/>
<dbReference type="OrthoDB" id="495197at2"/>
<organism evidence="1 2">
    <name type="scientific">Dolichospermum planctonicum</name>
    <dbReference type="NCBI Taxonomy" id="136072"/>
    <lineage>
        <taxon>Bacteria</taxon>
        <taxon>Bacillati</taxon>
        <taxon>Cyanobacteriota</taxon>
        <taxon>Cyanophyceae</taxon>
        <taxon>Nostocales</taxon>
        <taxon>Aphanizomenonaceae</taxon>
        <taxon>Dolichospermum</taxon>
    </lineage>
</organism>
<sequence>MDFLEIDALVTGIIYSSETAKQDLGRRFAAYLGLTPGKSGSDGGIDDYAELNNDMIYFQSKLSQNILDASYSAELIGNIIIHEANIGIMLAGVGYTDGFRSRLNKAIQSKQINTQLKIHLLSLEDVFGETEMFIRATQDLPSLRNLSNGEWAKYK</sequence>
<evidence type="ECO:0000313" key="1">
    <source>
        <dbReference type="EMBL" id="GCL42273.1"/>
    </source>
</evidence>
<name>A0A480AEU5_9CYAN</name>
<dbReference type="Proteomes" id="UP000299367">
    <property type="component" value="Unassembled WGS sequence"/>
</dbReference>
<comment type="caution">
    <text evidence="1">The sequence shown here is derived from an EMBL/GenBank/DDBJ whole genome shotgun (WGS) entry which is preliminary data.</text>
</comment>
<accession>A0A480AEU5</accession>
<dbReference type="EMBL" id="BJCF01000018">
    <property type="protein sequence ID" value="GCL42273.1"/>
    <property type="molecule type" value="Genomic_DNA"/>
</dbReference>
<dbReference type="AlphaFoldDB" id="A0A480AEU5"/>
<reference evidence="2" key="1">
    <citation type="submission" date="2019-02" db="EMBL/GenBank/DDBJ databases">
        <title>Draft genome sequence of Dolichospermum planctonicum NIES-80.</title>
        <authorList>
            <person name="Yamaguchi H."/>
            <person name="Suzuki S."/>
            <person name="Kawachi M."/>
        </authorList>
    </citation>
    <scope>NUCLEOTIDE SEQUENCE [LARGE SCALE GENOMIC DNA]</scope>
    <source>
        <strain evidence="2">NIES-80</strain>
    </source>
</reference>
<evidence type="ECO:0008006" key="3">
    <source>
        <dbReference type="Google" id="ProtNLM"/>
    </source>
</evidence>
<evidence type="ECO:0000313" key="2">
    <source>
        <dbReference type="Proteomes" id="UP000299367"/>
    </source>
</evidence>
<dbReference type="RefSeq" id="WP_137907898.1">
    <property type="nucleotide sequence ID" value="NZ_BJCF01000018.1"/>
</dbReference>
<protein>
    <recommendedName>
        <fullName evidence="3">Restriction endonuclease type IV Mrr domain-containing protein</fullName>
    </recommendedName>
</protein>